<sequence>MKTLALTLLVSLALAGAARADCFVEYKAKQDDPLRLHYGILALPGGCPSAPAAQDAAARRLAAGGWTLLTVLGVSAETPPDQKKANAGDFYLRF</sequence>
<evidence type="ECO:0000313" key="3">
    <source>
        <dbReference type="Proteomes" id="UP000681356"/>
    </source>
</evidence>
<feature type="signal peptide" evidence="1">
    <location>
        <begin position="1"/>
        <end position="20"/>
    </location>
</feature>
<evidence type="ECO:0000256" key="1">
    <source>
        <dbReference type="SAM" id="SignalP"/>
    </source>
</evidence>
<evidence type="ECO:0000313" key="2">
    <source>
        <dbReference type="EMBL" id="MBS0126330.1"/>
    </source>
</evidence>
<accession>A0A8J8BAA1</accession>
<reference evidence="2" key="1">
    <citation type="submission" date="2021-04" db="EMBL/GenBank/DDBJ databases">
        <authorList>
            <person name="Yoon J."/>
        </authorList>
    </citation>
    <scope>NUCLEOTIDE SEQUENCE</scope>
    <source>
        <strain evidence="2">KMU-90</strain>
    </source>
</reference>
<keyword evidence="1" id="KW-0732">Signal</keyword>
<proteinExistence type="predicted"/>
<gene>
    <name evidence="2" type="ORF">KB874_19790</name>
</gene>
<protein>
    <submittedName>
        <fullName evidence="2">Uncharacterized protein</fullName>
    </submittedName>
</protein>
<comment type="caution">
    <text evidence="2">The sequence shown here is derived from an EMBL/GenBank/DDBJ whole genome shotgun (WGS) entry which is preliminary data.</text>
</comment>
<dbReference type="Proteomes" id="UP000681356">
    <property type="component" value="Unassembled WGS sequence"/>
</dbReference>
<dbReference type="EMBL" id="JAGTUU010000009">
    <property type="protein sequence ID" value="MBS0126330.1"/>
    <property type="molecule type" value="Genomic_DNA"/>
</dbReference>
<name>A0A8J8BAA1_9RHOB</name>
<keyword evidence="3" id="KW-1185">Reference proteome</keyword>
<dbReference type="RefSeq" id="WP_212538297.1">
    <property type="nucleotide sequence ID" value="NZ_JAGTUU010000009.1"/>
</dbReference>
<organism evidence="2 3">
    <name type="scientific">Thetidibacter halocola</name>
    <dbReference type="NCBI Taxonomy" id="2827239"/>
    <lineage>
        <taxon>Bacteria</taxon>
        <taxon>Pseudomonadati</taxon>
        <taxon>Pseudomonadota</taxon>
        <taxon>Alphaproteobacteria</taxon>
        <taxon>Rhodobacterales</taxon>
        <taxon>Roseobacteraceae</taxon>
        <taxon>Thetidibacter</taxon>
    </lineage>
</organism>
<dbReference type="AlphaFoldDB" id="A0A8J8BAA1"/>
<feature type="chain" id="PRO_5035195454" evidence="1">
    <location>
        <begin position="21"/>
        <end position="94"/>
    </location>
</feature>